<dbReference type="CDD" id="cd01949">
    <property type="entry name" value="GGDEF"/>
    <property type="match status" value="1"/>
</dbReference>
<keyword evidence="7" id="KW-0723">Serine/threonine-protein kinase</keyword>
<dbReference type="OrthoDB" id="9801841at2"/>
<dbReference type="SMART" id="SM00267">
    <property type="entry name" value="GGDEF"/>
    <property type="match status" value="1"/>
</dbReference>
<protein>
    <submittedName>
        <fullName evidence="7">Serine/threonine protein kinase</fullName>
    </submittedName>
</protein>
<comment type="caution">
    <text evidence="7">The sequence shown here is derived from an EMBL/GenBank/DDBJ whole genome shotgun (WGS) entry which is preliminary data.</text>
</comment>
<dbReference type="Pfam" id="PF13191">
    <property type="entry name" value="AAA_16"/>
    <property type="match status" value="1"/>
</dbReference>
<sequence length="1706" mass="189592">MTTEALRLTGYRVGPVLRRDRERVLYQAREECSGEERVIETLASDYPSRRQLAEIRRDGRITRALADVDGVLQVHAVETCGRGRTALVTEPVTETLSDRLARAPDGRMPLAQGLTMGGHIAEILDGLHARGMVHKAVTPDHIRLPADEDSPRLTGFGLASELGRERQGSLEAGSRAPLPYLSPEQTGRMNRELDYRSDFYSLGVTLFEALAGQRPFTAESVLEWVHAHISQTPPDPGDLAPDLPPAVARILLRLLAKDPEHRYQTGAGLAHDLAECAEAVASGAGLEDFEPARHDRPTRFLLPQRLYGRERELDELAELFESAAAGGTELCLVHGYSGVGKSALVNEIDRPLVRERGFFARGKFDQFHQGAYSAIAAAFRTLVHQLLAEPEARLARWKQRLNEALSPNAQLVLDLVPELELIIGPQPPVAELPPDEARNRSRIVLADFVRVFAGRGHPLVLFIDDLQWSDGPTRDLIRQLALSRDTDHLLIIGAYRSNEVPPGHPLHQAFEPVRAGRPVHDLPVAPLDRDSIRRMVADTLQDDEARVRPLGDLVHDKARGNPFFTGELLQTLHDEGVIRPGPDGGWTWDTEAALWAGLSSDIVEFMIDNLRKLPEATGRVLQLAACIGNTFELETLAVISECPATEVAETLMPALRQHTIVPLHADYRLVGHAPDDGAPEENRWNPVYRFAHDRVQQAAYRLSDAREMTDVHLSIGRLMRRHSGDAIEGDRLMEMVRHLNAGRSLIEDPEERLALARFNLRAGTRARNVAAYETAYELLHVGHTLLPEPTDATHPELAFELARELQQCAYLTGRQDEAEEWAGLLFDHAPGTYEKVELLSTRTRQYATLGRMEASMHTAIEGLRLLGVEIHEDPGDREVAEERARITEHLGDRAIADLLDAPNVEDRSVLLAMRLLMEIFPASFLSGSGNLFPYLVFKGVNLSLRHGNCPEAAFIHAAYGMLLCGELDDPALGLEYGRLGLAINERFDDLALRARVIYVYAMFIHHWSHHWSSLTPWFRRGIEAGHQSGDLLYLAYSAQDCVIWDPALDLPEATRQHEKNIAIVRECNYRDSLDSATLFLQMQYAFQGLTRDPLSLSDERFDELACLDGMHQRQFMTGVANYHIYKAEVAVLHDAPEHALEHLARRQRLIRSAMSLPQLARFYLLDFLACVRVHPDRVTTPDDPMRHQLLEDLDRIRRWADHCPDNFLHLQYLMEAELERLSGSDEPAMERYEAAIEAAAASGFMRDEAMASERAASHLLARGRRRAAEGYLRAAHRLYARWGARRKVRLLEERHPVLEEIAGPGGDPGDDALDHKDLDLASIMKASRAISGEIETEKLLRTSLEILLENAGGQWACLVRRDQGLPGVEAMAGELPQAPPGPELQPGPGSGPGAIAPDGSGIALPISLVSHVLGSGEPVVLDNASQEGPFTDDPAIAARQVVSVLCVPLGRERFVGALYMENNLTAGAFPPDRAEVVRLLAAQAAVALENARLYEQVREYSRTLEDRVAERTRQLEEVNRELQNLAERDGLTGLANRRRGDDYLQEQWDRLGHEQRPLSLIMFDVDHFKPYNDHYGHPAGDHCLITIGSIIRETLDDPEQLAVRYGGEEFMVILPGIDTDAAHATAERLRGAILEQQLPHEYSTTADVVTVSIGTATRTPSGRGGRQDLINEADEALYRAKKAGRNRVAGPANTRPPDPARESGSS</sequence>
<accession>A0A1V2ZY96</accession>
<dbReference type="RefSeq" id="WP_077244222.1">
    <property type="nucleotide sequence ID" value="NZ_MUZR01000023.1"/>
</dbReference>
<comment type="subcellular location">
    <subcellularLocation>
        <location evidence="2">Membrane</location>
        <topology evidence="2">Single-pass membrane protein</topology>
    </subcellularLocation>
</comment>
<dbReference type="NCBIfam" id="TIGR00254">
    <property type="entry name" value="GGDEF"/>
    <property type="match status" value="1"/>
</dbReference>
<dbReference type="SUPFAM" id="SSF55781">
    <property type="entry name" value="GAF domain-like"/>
    <property type="match status" value="1"/>
</dbReference>
<feature type="domain" description="Protein kinase" evidence="5">
    <location>
        <begin position="11"/>
        <end position="274"/>
    </location>
</feature>
<dbReference type="EMBL" id="MUZR01000023">
    <property type="protein sequence ID" value="OOC10097.1"/>
    <property type="molecule type" value="Genomic_DNA"/>
</dbReference>
<organism evidence="7 8">
    <name type="scientific">Thioalkalivibrio halophilus</name>
    <dbReference type="NCBI Taxonomy" id="252474"/>
    <lineage>
        <taxon>Bacteria</taxon>
        <taxon>Pseudomonadati</taxon>
        <taxon>Pseudomonadota</taxon>
        <taxon>Gammaproteobacteria</taxon>
        <taxon>Chromatiales</taxon>
        <taxon>Ectothiorhodospiraceae</taxon>
        <taxon>Thioalkalivibrio</taxon>
    </lineage>
</organism>
<dbReference type="Proteomes" id="UP000189177">
    <property type="component" value="Unassembled WGS sequence"/>
</dbReference>
<dbReference type="InterPro" id="IPR027417">
    <property type="entry name" value="P-loop_NTPase"/>
</dbReference>
<evidence type="ECO:0000259" key="5">
    <source>
        <dbReference type="PROSITE" id="PS50011"/>
    </source>
</evidence>
<dbReference type="InterPro" id="IPR000160">
    <property type="entry name" value="GGDEF_dom"/>
</dbReference>
<dbReference type="SUPFAM" id="SSF56112">
    <property type="entry name" value="Protein kinase-like (PK-like)"/>
    <property type="match status" value="1"/>
</dbReference>
<dbReference type="InterPro" id="IPR053159">
    <property type="entry name" value="Hybrid_Histidine_Kinase"/>
</dbReference>
<dbReference type="SUPFAM" id="SSF52540">
    <property type="entry name" value="P-loop containing nucleoside triphosphate hydrolases"/>
    <property type="match status" value="1"/>
</dbReference>
<dbReference type="SMART" id="SM00220">
    <property type="entry name" value="S_TKc"/>
    <property type="match status" value="1"/>
</dbReference>
<feature type="region of interest" description="Disordered" evidence="4">
    <location>
        <begin position="1376"/>
        <end position="1396"/>
    </location>
</feature>
<dbReference type="Gene3D" id="1.10.510.10">
    <property type="entry name" value="Transferase(Phosphotransferase) domain 1"/>
    <property type="match status" value="1"/>
</dbReference>
<keyword evidence="7" id="KW-0418">Kinase</keyword>
<dbReference type="InterPro" id="IPR011009">
    <property type="entry name" value="Kinase-like_dom_sf"/>
</dbReference>
<keyword evidence="3" id="KW-0175">Coiled coil</keyword>
<evidence type="ECO:0000256" key="1">
    <source>
        <dbReference type="ARBA" id="ARBA00001946"/>
    </source>
</evidence>
<proteinExistence type="predicted"/>
<dbReference type="InterPro" id="IPR043128">
    <property type="entry name" value="Rev_trsase/Diguanyl_cyclase"/>
</dbReference>
<evidence type="ECO:0000313" key="7">
    <source>
        <dbReference type="EMBL" id="OOC10097.1"/>
    </source>
</evidence>
<feature type="domain" description="GGDEF" evidence="6">
    <location>
        <begin position="1556"/>
        <end position="1693"/>
    </location>
</feature>
<gene>
    <name evidence="7" type="ORF">B1A74_07275</name>
</gene>
<evidence type="ECO:0000259" key="6">
    <source>
        <dbReference type="PROSITE" id="PS50887"/>
    </source>
</evidence>
<dbReference type="Pfam" id="PF00990">
    <property type="entry name" value="GGDEF"/>
    <property type="match status" value="1"/>
</dbReference>
<dbReference type="InterPro" id="IPR000719">
    <property type="entry name" value="Prot_kinase_dom"/>
</dbReference>
<evidence type="ECO:0000313" key="8">
    <source>
        <dbReference type="Proteomes" id="UP000189177"/>
    </source>
</evidence>
<name>A0A1V2ZY96_9GAMM</name>
<dbReference type="CDD" id="cd14014">
    <property type="entry name" value="STKc_PknB_like"/>
    <property type="match status" value="1"/>
</dbReference>
<dbReference type="GO" id="GO:0004674">
    <property type="term" value="F:protein serine/threonine kinase activity"/>
    <property type="evidence" value="ECO:0007669"/>
    <property type="project" value="UniProtKB-KW"/>
</dbReference>
<dbReference type="PROSITE" id="PS50887">
    <property type="entry name" value="GGDEF"/>
    <property type="match status" value="1"/>
</dbReference>
<evidence type="ECO:0000256" key="2">
    <source>
        <dbReference type="ARBA" id="ARBA00004167"/>
    </source>
</evidence>
<dbReference type="Gene3D" id="3.30.70.270">
    <property type="match status" value="1"/>
</dbReference>
<dbReference type="Gene3D" id="3.30.450.40">
    <property type="match status" value="1"/>
</dbReference>
<dbReference type="FunFam" id="3.30.70.270:FF:000001">
    <property type="entry name" value="Diguanylate cyclase domain protein"/>
    <property type="match status" value="1"/>
</dbReference>
<dbReference type="SUPFAM" id="SSF55073">
    <property type="entry name" value="Nucleotide cyclase"/>
    <property type="match status" value="1"/>
</dbReference>
<keyword evidence="8" id="KW-1185">Reference proteome</keyword>
<evidence type="ECO:0000256" key="3">
    <source>
        <dbReference type="SAM" id="Coils"/>
    </source>
</evidence>
<dbReference type="GO" id="GO:0005524">
    <property type="term" value="F:ATP binding"/>
    <property type="evidence" value="ECO:0007669"/>
    <property type="project" value="InterPro"/>
</dbReference>
<dbReference type="Gene3D" id="3.40.50.300">
    <property type="entry name" value="P-loop containing nucleotide triphosphate hydrolases"/>
    <property type="match status" value="1"/>
</dbReference>
<dbReference type="GO" id="GO:0016020">
    <property type="term" value="C:membrane"/>
    <property type="evidence" value="ECO:0007669"/>
    <property type="project" value="UniProtKB-SubCell"/>
</dbReference>
<reference evidence="7 8" key="1">
    <citation type="submission" date="2017-02" db="EMBL/GenBank/DDBJ databases">
        <title>Genomic diversity within the haloalkaliphilic genus Thioalkalivibrio.</title>
        <authorList>
            <person name="Ahn A.-C."/>
            <person name="Meier-Kolthoff J."/>
            <person name="Overmars L."/>
            <person name="Richter M."/>
            <person name="Woyke T."/>
            <person name="Sorokin D.Y."/>
            <person name="Muyzer G."/>
        </authorList>
    </citation>
    <scope>NUCLEOTIDE SEQUENCE [LARGE SCALE GENOMIC DNA]</scope>
    <source>
        <strain evidence="7 8">HL17</strain>
    </source>
</reference>
<comment type="cofactor">
    <cofactor evidence="1">
        <name>Mg(2+)</name>
        <dbReference type="ChEBI" id="CHEBI:18420"/>
    </cofactor>
</comment>
<feature type="region of interest" description="Disordered" evidence="4">
    <location>
        <begin position="164"/>
        <end position="185"/>
    </location>
</feature>
<dbReference type="PROSITE" id="PS50011">
    <property type="entry name" value="PROTEIN_KINASE_DOM"/>
    <property type="match status" value="1"/>
</dbReference>
<dbReference type="InterPro" id="IPR003018">
    <property type="entry name" value="GAF"/>
</dbReference>
<dbReference type="PANTHER" id="PTHR43642">
    <property type="entry name" value="HYBRID SIGNAL TRANSDUCTION HISTIDINE KINASE G"/>
    <property type="match status" value="1"/>
</dbReference>
<dbReference type="InterPro" id="IPR041664">
    <property type="entry name" value="AAA_16"/>
</dbReference>
<dbReference type="InterPro" id="IPR029787">
    <property type="entry name" value="Nucleotide_cyclase"/>
</dbReference>
<dbReference type="InterPro" id="IPR029016">
    <property type="entry name" value="GAF-like_dom_sf"/>
</dbReference>
<dbReference type="Pfam" id="PF00069">
    <property type="entry name" value="Pkinase"/>
    <property type="match status" value="1"/>
</dbReference>
<feature type="coiled-coil region" evidence="3">
    <location>
        <begin position="1501"/>
        <end position="1528"/>
    </location>
</feature>
<dbReference type="PANTHER" id="PTHR43642:SF1">
    <property type="entry name" value="HYBRID SIGNAL TRANSDUCTION HISTIDINE KINASE G"/>
    <property type="match status" value="1"/>
</dbReference>
<dbReference type="SMART" id="SM00065">
    <property type="entry name" value="GAF"/>
    <property type="match status" value="1"/>
</dbReference>
<dbReference type="STRING" id="252474.B1A74_07275"/>
<keyword evidence="7" id="KW-0808">Transferase</keyword>
<evidence type="ECO:0000256" key="4">
    <source>
        <dbReference type="SAM" id="MobiDB-lite"/>
    </source>
</evidence>
<dbReference type="Pfam" id="PF01590">
    <property type="entry name" value="GAF"/>
    <property type="match status" value="1"/>
</dbReference>
<feature type="region of interest" description="Disordered" evidence="4">
    <location>
        <begin position="1681"/>
        <end position="1706"/>
    </location>
</feature>